<proteinExistence type="predicted"/>
<evidence type="ECO:0000313" key="1">
    <source>
        <dbReference type="EMBL" id="GBF57114.1"/>
    </source>
</evidence>
<reference evidence="1 2" key="1">
    <citation type="journal article" date="2018" name="Genome Announc.">
        <title>Draft Genome Sequence of "Candidatus Phycosocius bacilliformis," an Alphaproteobacterial Ectosymbiont of the Hydrocarbon-Producing Green Alga Botryococcus braunii.</title>
        <authorList>
            <person name="Tanabe Y."/>
            <person name="Yamaguchi H."/>
            <person name="Watanabe M.M."/>
        </authorList>
    </citation>
    <scope>NUCLEOTIDE SEQUENCE [LARGE SCALE GENOMIC DNA]</scope>
    <source>
        <strain evidence="1 2">BOTRYCO-2</strain>
    </source>
</reference>
<name>A0A2P2E7U2_9PROT</name>
<dbReference type="OrthoDB" id="7928976at2"/>
<dbReference type="AlphaFoldDB" id="A0A2P2E7U2"/>
<gene>
    <name evidence="1" type="ORF">PbB2_00774</name>
</gene>
<evidence type="ECO:0000313" key="2">
    <source>
        <dbReference type="Proteomes" id="UP000245086"/>
    </source>
</evidence>
<accession>A0A2P2E7U2</accession>
<keyword evidence="2" id="KW-1185">Reference proteome</keyword>
<sequence>MTRRDRMGRIGQIVRVGLVGALVAVSAPAWAQTGMTDSSLSQVSLGASAVYRGMDEWARMRTALSRLQGVSVSITAISVDGALIQFRFSGTFENLQAVLKTGGLDLKMEANGAVVRLASS</sequence>
<protein>
    <submittedName>
        <fullName evidence="1">Uncharacterized protein</fullName>
    </submittedName>
</protein>
<dbReference type="RefSeq" id="WP_133245703.1">
    <property type="nucleotide sequence ID" value="NZ_BFBR01000002.1"/>
</dbReference>
<comment type="caution">
    <text evidence="1">The sequence shown here is derived from an EMBL/GenBank/DDBJ whole genome shotgun (WGS) entry which is preliminary data.</text>
</comment>
<organism evidence="1 2">
    <name type="scientific">Candidatus Phycosocius bacilliformis</name>
    <dbReference type="NCBI Taxonomy" id="1445552"/>
    <lineage>
        <taxon>Bacteria</taxon>
        <taxon>Pseudomonadati</taxon>
        <taxon>Pseudomonadota</taxon>
        <taxon>Alphaproteobacteria</taxon>
        <taxon>Caulobacterales</taxon>
        <taxon>Caulobacterales incertae sedis</taxon>
        <taxon>Candidatus Phycosocius</taxon>
    </lineage>
</organism>
<dbReference type="Proteomes" id="UP000245086">
    <property type="component" value="Unassembled WGS sequence"/>
</dbReference>
<dbReference type="EMBL" id="BFBR01000002">
    <property type="protein sequence ID" value="GBF57114.1"/>
    <property type="molecule type" value="Genomic_DNA"/>
</dbReference>